<accession>A0AAD7N413</accession>
<dbReference type="AlphaFoldDB" id="A0AAD7N413"/>
<reference evidence="1" key="1">
    <citation type="submission" date="2023-03" db="EMBL/GenBank/DDBJ databases">
        <title>Massive genome expansion in bonnet fungi (Mycena s.s.) driven by repeated elements and novel gene families across ecological guilds.</title>
        <authorList>
            <consortium name="Lawrence Berkeley National Laboratory"/>
            <person name="Harder C.B."/>
            <person name="Miyauchi S."/>
            <person name="Viragh M."/>
            <person name="Kuo A."/>
            <person name="Thoen E."/>
            <person name="Andreopoulos B."/>
            <person name="Lu D."/>
            <person name="Skrede I."/>
            <person name="Drula E."/>
            <person name="Henrissat B."/>
            <person name="Morin E."/>
            <person name="Kohler A."/>
            <person name="Barry K."/>
            <person name="LaButti K."/>
            <person name="Morin E."/>
            <person name="Salamov A."/>
            <person name="Lipzen A."/>
            <person name="Mereny Z."/>
            <person name="Hegedus B."/>
            <person name="Baldrian P."/>
            <person name="Stursova M."/>
            <person name="Weitz H."/>
            <person name="Taylor A."/>
            <person name="Grigoriev I.V."/>
            <person name="Nagy L.G."/>
            <person name="Martin F."/>
            <person name="Kauserud H."/>
        </authorList>
    </citation>
    <scope>NUCLEOTIDE SEQUENCE</scope>
    <source>
        <strain evidence="1">CBHHK182m</strain>
    </source>
</reference>
<comment type="caution">
    <text evidence="1">The sequence shown here is derived from an EMBL/GenBank/DDBJ whole genome shotgun (WGS) entry which is preliminary data.</text>
</comment>
<protein>
    <submittedName>
        <fullName evidence="1">Uncharacterized protein</fullName>
    </submittedName>
</protein>
<dbReference type="EMBL" id="JARKIB010000086">
    <property type="protein sequence ID" value="KAJ7744615.1"/>
    <property type="molecule type" value="Genomic_DNA"/>
</dbReference>
<evidence type="ECO:0000313" key="1">
    <source>
        <dbReference type="EMBL" id="KAJ7744615.1"/>
    </source>
</evidence>
<feature type="non-terminal residue" evidence="1">
    <location>
        <position position="215"/>
    </location>
</feature>
<organism evidence="1 2">
    <name type="scientific">Mycena metata</name>
    <dbReference type="NCBI Taxonomy" id="1033252"/>
    <lineage>
        <taxon>Eukaryota</taxon>
        <taxon>Fungi</taxon>
        <taxon>Dikarya</taxon>
        <taxon>Basidiomycota</taxon>
        <taxon>Agaricomycotina</taxon>
        <taxon>Agaricomycetes</taxon>
        <taxon>Agaricomycetidae</taxon>
        <taxon>Agaricales</taxon>
        <taxon>Marasmiineae</taxon>
        <taxon>Mycenaceae</taxon>
        <taxon>Mycena</taxon>
    </lineage>
</organism>
<proteinExistence type="predicted"/>
<dbReference type="Proteomes" id="UP001215598">
    <property type="component" value="Unassembled WGS sequence"/>
</dbReference>
<gene>
    <name evidence="1" type="ORF">B0H16DRAFT_1559614</name>
</gene>
<evidence type="ECO:0000313" key="2">
    <source>
        <dbReference type="Proteomes" id="UP001215598"/>
    </source>
</evidence>
<name>A0AAD7N413_9AGAR</name>
<sequence length="215" mass="24561">WCFLHCLLRNFGCPHRATLRKSSEPTSRFIVCHILTRQSQKTRGIRKLPDTIRHQASTFYRSKYCHSDSPPKIHSVVVPDLHFRDAFMCFHLRLMCVHPLYLFAPPSKTRPNVWCAAAKSCAQRRTLIRSLPSQASCSLGEKTVCTWCVRPIYFPQALGQFRSGPKRLAFASGSFGIGDPRNLNWNSLCLLFLYPVANALRRRLLNANANCNLIN</sequence>
<keyword evidence="2" id="KW-1185">Reference proteome</keyword>